<dbReference type="Pfam" id="PF16916">
    <property type="entry name" value="ZT_dimer"/>
    <property type="match status" value="1"/>
</dbReference>
<evidence type="ECO:0000256" key="2">
    <source>
        <dbReference type="ARBA" id="ARBA00022448"/>
    </source>
</evidence>
<evidence type="ECO:0000256" key="5">
    <source>
        <dbReference type="ARBA" id="ARBA00023136"/>
    </source>
</evidence>
<comment type="caution">
    <text evidence="9">The sequence shown here is derived from an EMBL/GenBank/DDBJ whole genome shotgun (WGS) entry which is preliminary data.</text>
</comment>
<dbReference type="SUPFAM" id="SSF161111">
    <property type="entry name" value="Cation efflux protein transmembrane domain-like"/>
    <property type="match status" value="1"/>
</dbReference>
<dbReference type="EMBL" id="JBGBPQ010000026">
    <property type="protein sequence ID" value="KAL1499047.1"/>
    <property type="molecule type" value="Genomic_DNA"/>
</dbReference>
<evidence type="ECO:0000259" key="8">
    <source>
        <dbReference type="Pfam" id="PF16916"/>
    </source>
</evidence>
<keyword evidence="5 6" id="KW-0472">Membrane</keyword>
<dbReference type="Pfam" id="PF01545">
    <property type="entry name" value="Cation_efflux"/>
    <property type="match status" value="1"/>
</dbReference>
<evidence type="ECO:0000256" key="1">
    <source>
        <dbReference type="ARBA" id="ARBA00004141"/>
    </source>
</evidence>
<dbReference type="InterPro" id="IPR050291">
    <property type="entry name" value="CDF_Transporter"/>
</dbReference>
<evidence type="ECO:0008006" key="11">
    <source>
        <dbReference type="Google" id="ProtNLM"/>
    </source>
</evidence>
<name>A0AB34IIM2_PRYPA</name>
<keyword evidence="3 6" id="KW-0812">Transmembrane</keyword>
<dbReference type="NCBIfam" id="TIGR01297">
    <property type="entry name" value="CDF"/>
    <property type="match status" value="1"/>
</dbReference>
<evidence type="ECO:0000256" key="3">
    <source>
        <dbReference type="ARBA" id="ARBA00022692"/>
    </source>
</evidence>
<dbReference type="Gene3D" id="3.30.70.1350">
    <property type="entry name" value="Cation efflux protein, cytoplasmic domain"/>
    <property type="match status" value="1"/>
</dbReference>
<feature type="transmembrane region" description="Helical" evidence="6">
    <location>
        <begin position="30"/>
        <end position="49"/>
    </location>
</feature>
<dbReference type="InterPro" id="IPR027470">
    <property type="entry name" value="Cation_efflux_CTD"/>
</dbReference>
<evidence type="ECO:0000313" key="10">
    <source>
        <dbReference type="Proteomes" id="UP001515480"/>
    </source>
</evidence>
<sequence length="350" mass="38841">MPRRVRASRLSTSLGATSHERDELSQHAHVILFVANLALLTVKVFVYALSSSMAVLASLVDSAVDLAAQGMLMVANRLTSNEHDDRVTYSAGRSRFEPVGVVACALLMAMASAQVIRDAVNELLNARFGVIPTVELRPSDAWLLCAMVVLKLALYVWCKMVYRQTHNVTIDAVATDNLNDVMSNATAVVAALLTQVSTSLWVSDPVGVIIISVYIIVSWTRTGMEQLETIIGKSADPAFRDVVREMAETHDPAASLDVVRAYHFGPKFLVEVEIVMPEETPLRESHDVGILLQHKIERLEEIDRCFVHLDYQFRDVDDHDPKTPIGYKTFEQRSLPPIAARLEMENSSQQ</sequence>
<dbReference type="InterPro" id="IPR036837">
    <property type="entry name" value="Cation_efflux_CTD_sf"/>
</dbReference>
<evidence type="ECO:0000313" key="9">
    <source>
        <dbReference type="EMBL" id="KAL1499047.1"/>
    </source>
</evidence>
<reference evidence="9 10" key="1">
    <citation type="journal article" date="2024" name="Science">
        <title>Giant polyketide synthase enzymes in the biosynthesis of giant marine polyether toxins.</title>
        <authorList>
            <person name="Fallon T.R."/>
            <person name="Shende V.V."/>
            <person name="Wierzbicki I.H."/>
            <person name="Pendleton A.L."/>
            <person name="Watervoot N.F."/>
            <person name="Auber R.P."/>
            <person name="Gonzalez D.J."/>
            <person name="Wisecaver J.H."/>
            <person name="Moore B.S."/>
        </authorList>
    </citation>
    <scope>NUCLEOTIDE SEQUENCE [LARGE SCALE GENOMIC DNA]</scope>
    <source>
        <strain evidence="9 10">12B1</strain>
    </source>
</reference>
<evidence type="ECO:0000256" key="4">
    <source>
        <dbReference type="ARBA" id="ARBA00022989"/>
    </source>
</evidence>
<proteinExistence type="predicted"/>
<feature type="domain" description="Cation efflux protein transmembrane" evidence="7">
    <location>
        <begin position="31"/>
        <end position="229"/>
    </location>
</feature>
<dbReference type="GO" id="GO:0008324">
    <property type="term" value="F:monoatomic cation transmembrane transporter activity"/>
    <property type="evidence" value="ECO:0007669"/>
    <property type="project" value="InterPro"/>
</dbReference>
<evidence type="ECO:0000256" key="6">
    <source>
        <dbReference type="SAM" id="Phobius"/>
    </source>
</evidence>
<accession>A0AB34IIM2</accession>
<feature type="domain" description="Cation efflux protein cytoplasmic" evidence="8">
    <location>
        <begin position="238"/>
        <end position="310"/>
    </location>
</feature>
<dbReference type="InterPro" id="IPR027469">
    <property type="entry name" value="Cation_efflux_TMD_sf"/>
</dbReference>
<dbReference type="GO" id="GO:0016020">
    <property type="term" value="C:membrane"/>
    <property type="evidence" value="ECO:0007669"/>
    <property type="project" value="UniProtKB-SubCell"/>
</dbReference>
<gene>
    <name evidence="9" type="ORF">AB1Y20_013563</name>
</gene>
<keyword evidence="10" id="KW-1185">Reference proteome</keyword>
<dbReference type="InterPro" id="IPR058533">
    <property type="entry name" value="Cation_efflux_TM"/>
</dbReference>
<comment type="subcellular location">
    <subcellularLocation>
        <location evidence="1">Membrane</location>
        <topology evidence="1">Multi-pass membrane protein</topology>
    </subcellularLocation>
</comment>
<organism evidence="9 10">
    <name type="scientific">Prymnesium parvum</name>
    <name type="common">Toxic golden alga</name>
    <dbReference type="NCBI Taxonomy" id="97485"/>
    <lineage>
        <taxon>Eukaryota</taxon>
        <taxon>Haptista</taxon>
        <taxon>Haptophyta</taxon>
        <taxon>Prymnesiophyceae</taxon>
        <taxon>Prymnesiales</taxon>
        <taxon>Prymnesiaceae</taxon>
        <taxon>Prymnesium</taxon>
    </lineage>
</organism>
<dbReference type="Gene3D" id="1.20.1510.10">
    <property type="entry name" value="Cation efflux protein transmembrane domain"/>
    <property type="match status" value="1"/>
</dbReference>
<dbReference type="Proteomes" id="UP001515480">
    <property type="component" value="Unassembled WGS sequence"/>
</dbReference>
<dbReference type="AlphaFoldDB" id="A0AB34IIM2"/>
<dbReference type="PANTHER" id="PTHR43840">
    <property type="entry name" value="MITOCHONDRIAL METAL TRANSPORTER 1-RELATED"/>
    <property type="match status" value="1"/>
</dbReference>
<keyword evidence="4 6" id="KW-1133">Transmembrane helix</keyword>
<dbReference type="PANTHER" id="PTHR43840:SF52">
    <property type="entry name" value="CATION EFFLUX FAMILY PROTEIN"/>
    <property type="match status" value="1"/>
</dbReference>
<protein>
    <recommendedName>
        <fullName evidence="11">Cation efflux protein cytoplasmic domain-containing protein</fullName>
    </recommendedName>
</protein>
<keyword evidence="2" id="KW-0813">Transport</keyword>
<evidence type="ECO:0000259" key="7">
    <source>
        <dbReference type="Pfam" id="PF01545"/>
    </source>
</evidence>
<dbReference type="SUPFAM" id="SSF160240">
    <property type="entry name" value="Cation efflux protein cytoplasmic domain-like"/>
    <property type="match status" value="1"/>
</dbReference>
<dbReference type="InterPro" id="IPR002524">
    <property type="entry name" value="Cation_efflux"/>
</dbReference>